<reference evidence="1 2" key="1">
    <citation type="submission" date="2016-10" db="EMBL/GenBank/DDBJ databases">
        <title>Lutibacter sp. LPB0138, isolated from marine gastropod.</title>
        <authorList>
            <person name="Kim E."/>
            <person name="Yi H."/>
        </authorList>
    </citation>
    <scope>NUCLEOTIDE SEQUENCE [LARGE SCALE GENOMIC DNA]</scope>
    <source>
        <strain evidence="1 2">LPB0138</strain>
    </source>
</reference>
<name>A0A1D8P464_9FLAO</name>
<dbReference type="EMBL" id="CP017478">
    <property type="protein sequence ID" value="AOW19370.1"/>
    <property type="molecule type" value="Genomic_DNA"/>
</dbReference>
<accession>A0A1D8P464</accession>
<dbReference type="AlphaFoldDB" id="A0A1D8P464"/>
<dbReference type="Proteomes" id="UP000176050">
    <property type="component" value="Chromosome"/>
</dbReference>
<evidence type="ECO:0000313" key="1">
    <source>
        <dbReference type="EMBL" id="AOW19370.1"/>
    </source>
</evidence>
<sequence>MNFIKKIFGIKKNEEEEYSGNFIVATLNDKVMPIDRGEIYGKPLDEFLQTNGIGEVTGGGTMQMESGELEYCDIEIQLSSDKLNKEHLKAIIDKLEELGAPKGSKLTIEKNDQKIEFGKKEGLGIYLDGINLSDEVYKNSDSEALANEIIRLAKIEDNVIRYWQGNTETGLYFYGESFEKINNSIADFVKNHPECENCRIERVA</sequence>
<dbReference type="OrthoDB" id="5194749at2"/>
<proteinExistence type="predicted"/>
<gene>
    <name evidence="1" type="ORF">LPB138_01135</name>
</gene>
<dbReference type="KEGG" id="lul:LPB138_01135"/>
<protein>
    <submittedName>
        <fullName evidence="1">Uncharacterized protein</fullName>
    </submittedName>
</protein>
<dbReference type="RefSeq" id="WP_070235494.1">
    <property type="nucleotide sequence ID" value="NZ_CP017478.1"/>
</dbReference>
<organism evidence="1 2">
    <name type="scientific">Urechidicola croceus</name>
    <dbReference type="NCBI Taxonomy" id="1850246"/>
    <lineage>
        <taxon>Bacteria</taxon>
        <taxon>Pseudomonadati</taxon>
        <taxon>Bacteroidota</taxon>
        <taxon>Flavobacteriia</taxon>
        <taxon>Flavobacteriales</taxon>
        <taxon>Flavobacteriaceae</taxon>
        <taxon>Urechidicola</taxon>
    </lineage>
</organism>
<evidence type="ECO:0000313" key="2">
    <source>
        <dbReference type="Proteomes" id="UP000176050"/>
    </source>
</evidence>
<keyword evidence="2" id="KW-1185">Reference proteome</keyword>
<dbReference type="STRING" id="1850246.LPB138_01135"/>